<feature type="non-terminal residue" evidence="8">
    <location>
        <position position="169"/>
    </location>
</feature>
<reference evidence="8 9" key="1">
    <citation type="journal article" date="2015" name="Front. Microbiol.">
        <title>Genome sequence of the plant growth promoting endophytic yeast Rhodotorula graminis WP1.</title>
        <authorList>
            <person name="Firrincieli A."/>
            <person name="Otillar R."/>
            <person name="Salamov A."/>
            <person name="Schmutz J."/>
            <person name="Khan Z."/>
            <person name="Redman R.S."/>
            <person name="Fleck N.D."/>
            <person name="Lindquist E."/>
            <person name="Grigoriev I.V."/>
            <person name="Doty S.L."/>
        </authorList>
    </citation>
    <scope>NUCLEOTIDE SEQUENCE [LARGE SCALE GENOMIC DNA]</scope>
    <source>
        <strain evidence="8 9">WP1</strain>
    </source>
</reference>
<evidence type="ECO:0000313" key="8">
    <source>
        <dbReference type="EMBL" id="KPV78217.1"/>
    </source>
</evidence>
<dbReference type="SUPFAM" id="SSF64356">
    <property type="entry name" value="SNARE-like"/>
    <property type="match status" value="1"/>
</dbReference>
<organism evidence="8 9">
    <name type="scientific">Rhodotorula graminis (strain WP1)</name>
    <dbReference type="NCBI Taxonomy" id="578459"/>
    <lineage>
        <taxon>Eukaryota</taxon>
        <taxon>Fungi</taxon>
        <taxon>Dikarya</taxon>
        <taxon>Basidiomycota</taxon>
        <taxon>Pucciniomycotina</taxon>
        <taxon>Microbotryomycetes</taxon>
        <taxon>Sporidiobolales</taxon>
        <taxon>Sporidiobolaceae</taxon>
        <taxon>Rhodotorula</taxon>
    </lineage>
</organism>
<evidence type="ECO:0000256" key="4">
    <source>
        <dbReference type="ARBA" id="ARBA00022927"/>
    </source>
</evidence>
<dbReference type="RefSeq" id="XP_018274266.1">
    <property type="nucleotide sequence ID" value="XM_018412593.1"/>
</dbReference>
<dbReference type="EMBL" id="KQ474073">
    <property type="protein sequence ID" value="KPV78217.1"/>
    <property type="molecule type" value="Genomic_DNA"/>
</dbReference>
<comment type="subcellular location">
    <subcellularLocation>
        <location evidence="1">Endomembrane system</location>
    </subcellularLocation>
</comment>
<dbReference type="STRING" id="578459.A0A194SC87"/>
<dbReference type="PROSITE" id="PS00989">
    <property type="entry name" value="CLAT_ADAPTOR_S"/>
    <property type="match status" value="1"/>
</dbReference>
<keyword evidence="3 6" id="KW-0813">Transport</keyword>
<evidence type="ECO:0000259" key="7">
    <source>
        <dbReference type="Pfam" id="PF01217"/>
    </source>
</evidence>
<accession>A0A194SC87</accession>
<dbReference type="OrthoDB" id="10261046at2759"/>
<dbReference type="InterPro" id="IPR011012">
    <property type="entry name" value="Longin-like_dom_sf"/>
</dbReference>
<evidence type="ECO:0000256" key="1">
    <source>
        <dbReference type="ARBA" id="ARBA00004308"/>
    </source>
</evidence>
<comment type="similarity">
    <text evidence="2 6">Belongs to the adaptor complexes small subunit family.</text>
</comment>
<protein>
    <recommendedName>
        <fullName evidence="6">AP complex subunit sigma</fullName>
    </recommendedName>
</protein>
<evidence type="ECO:0000313" key="9">
    <source>
        <dbReference type="Proteomes" id="UP000053890"/>
    </source>
</evidence>
<dbReference type="PIRSF" id="PIRSF015588">
    <property type="entry name" value="AP_complex_sigma"/>
    <property type="match status" value="1"/>
</dbReference>
<dbReference type="FunFam" id="3.30.450.60:FF:000001">
    <property type="entry name" value="AP complex subunit sigma"/>
    <property type="match status" value="1"/>
</dbReference>
<dbReference type="GO" id="GO:0006886">
    <property type="term" value="P:intracellular protein transport"/>
    <property type="evidence" value="ECO:0007669"/>
    <property type="project" value="UniProtKB-UniRule"/>
</dbReference>
<evidence type="ECO:0000256" key="2">
    <source>
        <dbReference type="ARBA" id="ARBA00006972"/>
    </source>
</evidence>
<dbReference type="GO" id="GO:0012505">
    <property type="term" value="C:endomembrane system"/>
    <property type="evidence" value="ECO:0007669"/>
    <property type="project" value="UniProtKB-SubCell"/>
</dbReference>
<dbReference type="GeneID" id="28973042"/>
<gene>
    <name evidence="8" type="ORF">RHOBADRAFT_23201</name>
</gene>
<sequence>MIHAVLIFNNSGKPRLSKFYSPSSPKTRAAILQRIYTLVSVRDDSQCNFVELPAGFGFGDHGEKDDSEQEDLRVIYRHYATLYFAFVVDQSESELGILDLIQVFVESLDRCFENVCELDLIFHFDEVHTLLSCLITGGLVLDTSLDSIQATFRAQSQAKKASQGSGVSA</sequence>
<keyword evidence="4 6" id="KW-0653">Protein transport</keyword>
<evidence type="ECO:0000256" key="3">
    <source>
        <dbReference type="ARBA" id="ARBA00022448"/>
    </source>
</evidence>
<dbReference type="Pfam" id="PF01217">
    <property type="entry name" value="Clat_adaptor_s"/>
    <property type="match status" value="1"/>
</dbReference>
<keyword evidence="5 6" id="KW-0472">Membrane</keyword>
<dbReference type="Gene3D" id="3.30.450.60">
    <property type="match status" value="1"/>
</dbReference>
<dbReference type="InterPro" id="IPR016635">
    <property type="entry name" value="AP_complex_ssu"/>
</dbReference>
<dbReference type="PANTHER" id="PTHR11753">
    <property type="entry name" value="ADAPTOR COMPLEXES SMALL SUBUNIT FAMILY"/>
    <property type="match status" value="1"/>
</dbReference>
<dbReference type="GO" id="GO:0030117">
    <property type="term" value="C:membrane coat"/>
    <property type="evidence" value="ECO:0007669"/>
    <property type="project" value="InterPro"/>
</dbReference>
<dbReference type="InterPro" id="IPR000804">
    <property type="entry name" value="Clathrin_sm-chain_CS"/>
</dbReference>
<keyword evidence="9" id="KW-1185">Reference proteome</keyword>
<dbReference type="AlphaFoldDB" id="A0A194SC87"/>
<dbReference type="Proteomes" id="UP000053890">
    <property type="component" value="Unassembled WGS sequence"/>
</dbReference>
<name>A0A194SC87_RHOGW</name>
<dbReference type="InterPro" id="IPR022775">
    <property type="entry name" value="AP_mu_sigma_su"/>
</dbReference>
<evidence type="ECO:0000256" key="5">
    <source>
        <dbReference type="ARBA" id="ARBA00023136"/>
    </source>
</evidence>
<dbReference type="GO" id="GO:0016192">
    <property type="term" value="P:vesicle-mediated transport"/>
    <property type="evidence" value="ECO:0007669"/>
    <property type="project" value="InterPro"/>
</dbReference>
<dbReference type="OMA" id="DLIFNWQ"/>
<feature type="domain" description="AP complex mu/sigma subunit" evidence="7">
    <location>
        <begin position="1"/>
        <end position="151"/>
    </location>
</feature>
<proteinExistence type="inferred from homology"/>
<evidence type="ECO:0000256" key="6">
    <source>
        <dbReference type="PIRNR" id="PIRNR015588"/>
    </source>
</evidence>